<comment type="caution">
    <text evidence="1">The sequence shown here is derived from an EMBL/GenBank/DDBJ whole genome shotgun (WGS) entry which is preliminary data.</text>
</comment>
<reference evidence="1 2" key="1">
    <citation type="journal article" date="2018" name="Front. Plant Sci.">
        <title>Red Clover (Trifolium pratense) and Zigzag Clover (T. medium) - A Picture of Genomic Similarities and Differences.</title>
        <authorList>
            <person name="Dluhosova J."/>
            <person name="Istvanek J."/>
            <person name="Nedelnik J."/>
            <person name="Repkova J."/>
        </authorList>
    </citation>
    <scope>NUCLEOTIDE SEQUENCE [LARGE SCALE GENOMIC DNA]</scope>
    <source>
        <strain evidence="2">cv. 10/8</strain>
        <tissue evidence="1">Leaf</tissue>
    </source>
</reference>
<evidence type="ECO:0000313" key="2">
    <source>
        <dbReference type="Proteomes" id="UP000265520"/>
    </source>
</evidence>
<dbReference type="AlphaFoldDB" id="A0A392SBM8"/>
<dbReference type="Proteomes" id="UP000265520">
    <property type="component" value="Unassembled WGS sequence"/>
</dbReference>
<dbReference type="EMBL" id="LXQA010354893">
    <property type="protein sequence ID" value="MCI46258.1"/>
    <property type="molecule type" value="Genomic_DNA"/>
</dbReference>
<sequence>RDLLDAITLVVNLWLGGRCPITLSEFVASAPLTPLLKPDGGIRPIAVVWGRNIQWCRGYFAQCQQGT</sequence>
<organism evidence="1 2">
    <name type="scientific">Trifolium medium</name>
    <dbReference type="NCBI Taxonomy" id="97028"/>
    <lineage>
        <taxon>Eukaryota</taxon>
        <taxon>Viridiplantae</taxon>
        <taxon>Streptophyta</taxon>
        <taxon>Embryophyta</taxon>
        <taxon>Tracheophyta</taxon>
        <taxon>Spermatophyta</taxon>
        <taxon>Magnoliopsida</taxon>
        <taxon>eudicotyledons</taxon>
        <taxon>Gunneridae</taxon>
        <taxon>Pentapetalae</taxon>
        <taxon>rosids</taxon>
        <taxon>fabids</taxon>
        <taxon>Fabales</taxon>
        <taxon>Fabaceae</taxon>
        <taxon>Papilionoideae</taxon>
        <taxon>50 kb inversion clade</taxon>
        <taxon>NPAAA clade</taxon>
        <taxon>Hologalegina</taxon>
        <taxon>IRL clade</taxon>
        <taxon>Trifolieae</taxon>
        <taxon>Trifolium</taxon>
    </lineage>
</organism>
<keyword evidence="2" id="KW-1185">Reference proteome</keyword>
<evidence type="ECO:0000313" key="1">
    <source>
        <dbReference type="EMBL" id="MCI46258.1"/>
    </source>
</evidence>
<accession>A0A392SBM8</accession>
<protein>
    <submittedName>
        <fullName evidence="1">Uncharacterized protein</fullName>
    </submittedName>
</protein>
<feature type="non-terminal residue" evidence="1">
    <location>
        <position position="1"/>
    </location>
</feature>
<proteinExistence type="predicted"/>
<name>A0A392SBM8_9FABA</name>